<dbReference type="EMBL" id="JAJVCN010000002">
    <property type="protein sequence ID" value="MCE7004975.1"/>
    <property type="molecule type" value="Genomic_DNA"/>
</dbReference>
<proteinExistence type="predicted"/>
<evidence type="ECO:0000313" key="6">
    <source>
        <dbReference type="EMBL" id="MCE7004975.1"/>
    </source>
</evidence>
<comment type="caution">
    <text evidence="6">The sequence shown here is derived from an EMBL/GenBank/DDBJ whole genome shotgun (WGS) entry which is preliminary data.</text>
</comment>
<dbReference type="PROSITE" id="PS50853">
    <property type="entry name" value="FN3"/>
    <property type="match status" value="1"/>
</dbReference>
<feature type="chain" id="PRO_5046505270" evidence="4">
    <location>
        <begin position="25"/>
        <end position="236"/>
    </location>
</feature>
<evidence type="ECO:0000256" key="2">
    <source>
        <dbReference type="ARBA" id="ARBA00023326"/>
    </source>
</evidence>
<dbReference type="Proteomes" id="UP001521150">
    <property type="component" value="Unassembled WGS sequence"/>
</dbReference>
<dbReference type="SUPFAM" id="SSF49265">
    <property type="entry name" value="Fibronectin type III"/>
    <property type="match status" value="1"/>
</dbReference>
<accession>A0ABS8ZDN3</accession>
<evidence type="ECO:0000256" key="4">
    <source>
        <dbReference type="SAM" id="SignalP"/>
    </source>
</evidence>
<feature type="domain" description="Fibronectin type-III" evidence="5">
    <location>
        <begin position="31"/>
        <end position="117"/>
    </location>
</feature>
<reference evidence="6 7" key="1">
    <citation type="submission" date="2021-12" db="EMBL/GenBank/DDBJ databases">
        <title>Genome sequence of Kibdelosporangium philippinense ATCC 49844.</title>
        <authorList>
            <person name="Fedorov E.A."/>
            <person name="Omeragic M."/>
            <person name="Shalygina K.F."/>
            <person name="Maclea K.S."/>
        </authorList>
    </citation>
    <scope>NUCLEOTIDE SEQUENCE [LARGE SCALE GENOMIC DNA]</scope>
    <source>
        <strain evidence="6 7">ATCC 49844</strain>
    </source>
</reference>
<dbReference type="InterPro" id="IPR036116">
    <property type="entry name" value="FN3_sf"/>
</dbReference>
<evidence type="ECO:0000313" key="7">
    <source>
        <dbReference type="Proteomes" id="UP001521150"/>
    </source>
</evidence>
<sequence length="236" mass="25331">MIRYLAAVSLVVLASCSASPTSDAPNTPAPARTDLTASLTSPLNVDLSWHVVDKSIAGQVIEYSDQENGEYIILDYLPPGQTSYKHADLMPETKFFYRVRAYYGTPSPAVELTLPPGESDENAAQDWLEPSTRPGPAASASARDPQGAPTDFTVTMADRNGVKLTWTDRTTDEEGFFVESKPAGAADFQIAATTEANINTYGLATQPTEKKATYRVVPFKFGEASNIAVQTTGKAA</sequence>
<evidence type="ECO:0000256" key="3">
    <source>
        <dbReference type="SAM" id="MobiDB-lite"/>
    </source>
</evidence>
<keyword evidence="7" id="KW-1185">Reference proteome</keyword>
<protein>
    <submittedName>
        <fullName evidence="6">Fibronectin type III domain-containing protein</fullName>
    </submittedName>
</protein>
<dbReference type="InterPro" id="IPR013783">
    <property type="entry name" value="Ig-like_fold"/>
</dbReference>
<gene>
    <name evidence="6" type="ORF">LWC34_19395</name>
</gene>
<keyword evidence="1" id="KW-0378">Hydrolase</keyword>
<name>A0ABS8ZDN3_9PSEU</name>
<evidence type="ECO:0000256" key="1">
    <source>
        <dbReference type="ARBA" id="ARBA00023295"/>
    </source>
</evidence>
<evidence type="ECO:0000259" key="5">
    <source>
        <dbReference type="PROSITE" id="PS50853"/>
    </source>
</evidence>
<keyword evidence="2" id="KW-0119">Carbohydrate metabolism</keyword>
<organism evidence="6 7">
    <name type="scientific">Kibdelosporangium philippinense</name>
    <dbReference type="NCBI Taxonomy" id="211113"/>
    <lineage>
        <taxon>Bacteria</taxon>
        <taxon>Bacillati</taxon>
        <taxon>Actinomycetota</taxon>
        <taxon>Actinomycetes</taxon>
        <taxon>Pseudonocardiales</taxon>
        <taxon>Pseudonocardiaceae</taxon>
        <taxon>Kibdelosporangium</taxon>
    </lineage>
</organism>
<keyword evidence="2" id="KW-0624">Polysaccharide degradation</keyword>
<feature type="region of interest" description="Disordered" evidence="3">
    <location>
        <begin position="112"/>
        <end position="150"/>
    </location>
</feature>
<dbReference type="Gene3D" id="2.60.40.10">
    <property type="entry name" value="Immunoglobulins"/>
    <property type="match status" value="2"/>
</dbReference>
<dbReference type="InterPro" id="IPR003961">
    <property type="entry name" value="FN3_dom"/>
</dbReference>
<dbReference type="PROSITE" id="PS51257">
    <property type="entry name" value="PROKAR_LIPOPROTEIN"/>
    <property type="match status" value="1"/>
</dbReference>
<feature type="signal peptide" evidence="4">
    <location>
        <begin position="1"/>
        <end position="24"/>
    </location>
</feature>
<keyword evidence="4" id="KW-0732">Signal</keyword>
<keyword evidence="1" id="KW-0326">Glycosidase</keyword>
<dbReference type="CDD" id="cd00063">
    <property type="entry name" value="FN3"/>
    <property type="match status" value="1"/>
</dbReference>
<dbReference type="RefSeq" id="WP_233726590.1">
    <property type="nucleotide sequence ID" value="NZ_JAJVCN010000002.1"/>
</dbReference>